<evidence type="ECO:0000256" key="2">
    <source>
        <dbReference type="ARBA" id="ARBA00022840"/>
    </source>
</evidence>
<dbReference type="InterPro" id="IPR001977">
    <property type="entry name" value="Depp_CoAkinase"/>
</dbReference>
<sequence>MRIIAITGNTGTGKTTFLNILRGQGYGTVNCDRIVHKMLKSEDRKTISQKFFTDPGFKEAHEKRIRPKIYIETMKNIIYLLLAGHGVIFVEIPLLFELNLHRYFYTIVIACDEELQIERGRTLKYLKERLALQLPIEKKIELAQEVIHNNGDIGDLIERARDLDLRGSSIYCCLLIISTVIFLIVCE</sequence>
<dbReference type="AlphaFoldDB" id="E0SA89"/>
<evidence type="ECO:0000256" key="1">
    <source>
        <dbReference type="ARBA" id="ARBA00022741"/>
    </source>
</evidence>
<dbReference type="GO" id="GO:0015937">
    <property type="term" value="P:coenzyme A biosynthetic process"/>
    <property type="evidence" value="ECO:0007669"/>
    <property type="project" value="InterPro"/>
</dbReference>
<dbReference type="Pfam" id="PF01121">
    <property type="entry name" value="CoaE"/>
    <property type="match status" value="1"/>
</dbReference>
<dbReference type="GeneID" id="9699589"/>
<keyword evidence="5" id="KW-1185">Reference proteome</keyword>
<evidence type="ECO:0000256" key="3">
    <source>
        <dbReference type="SAM" id="Phobius"/>
    </source>
</evidence>
<keyword evidence="3" id="KW-0472">Membrane</keyword>
<evidence type="ECO:0000313" key="5">
    <source>
        <dbReference type="Proteomes" id="UP000002313"/>
    </source>
</evidence>
<keyword evidence="3" id="KW-0812">Transmembrane</keyword>
<gene>
    <name evidence="4" type="ORF">Eint_110120</name>
</gene>
<dbReference type="SUPFAM" id="SSF52540">
    <property type="entry name" value="P-loop containing nucleoside triphosphate hydrolases"/>
    <property type="match status" value="1"/>
</dbReference>
<dbReference type="InterPro" id="IPR027417">
    <property type="entry name" value="P-loop_NTPase"/>
</dbReference>
<dbReference type="HOGENOM" id="CLU_057180_3_1_1"/>
<organism evidence="4 5">
    <name type="scientific">Encephalitozoon intestinalis (strain ATCC 50506)</name>
    <name type="common">Microsporidian parasite</name>
    <name type="synonym">Septata intestinalis</name>
    <dbReference type="NCBI Taxonomy" id="876142"/>
    <lineage>
        <taxon>Eukaryota</taxon>
        <taxon>Fungi</taxon>
        <taxon>Fungi incertae sedis</taxon>
        <taxon>Microsporidia</taxon>
        <taxon>Unikaryonidae</taxon>
        <taxon>Encephalitozoon</taxon>
    </lineage>
</organism>
<dbReference type="RefSeq" id="XP_003073874.1">
    <property type="nucleotide sequence ID" value="XM_003073828.1"/>
</dbReference>
<accession>E0SA89</accession>
<keyword evidence="2" id="KW-0067">ATP-binding</keyword>
<name>E0SA89_ENCIT</name>
<dbReference type="OrthoDB" id="247245at2759"/>
<evidence type="ECO:0000313" key="4">
    <source>
        <dbReference type="EMBL" id="ADM12514.1"/>
    </source>
</evidence>
<reference evidence="4 5" key="2">
    <citation type="journal article" date="2012" name="Proc. Natl. Acad. Sci. U.S.A.">
        <title>Gain and loss of multiple functionally related, horizontally transferred genes in the reduced genomes of two microsporidian parasites.</title>
        <authorList>
            <person name="Pombert J.-F."/>
            <person name="Selman M."/>
            <person name="Burki F."/>
            <person name="Bardell F.T."/>
            <person name="Farinelli L."/>
            <person name="Solter L.F."/>
            <person name="Whitman D.W."/>
            <person name="Weiss L.M."/>
            <person name="Corradi N."/>
            <person name="Keeling P.J."/>
        </authorList>
    </citation>
    <scope>NUCLEOTIDE SEQUENCE [LARGE SCALE GENOMIC DNA]</scope>
    <source>
        <strain evidence="4 5">ATCC 50506</strain>
    </source>
</reference>
<dbReference type="PANTHER" id="PTHR10695">
    <property type="entry name" value="DEPHOSPHO-COA KINASE-RELATED"/>
    <property type="match status" value="1"/>
</dbReference>
<dbReference type="GO" id="GO:0004140">
    <property type="term" value="F:dephospho-CoA kinase activity"/>
    <property type="evidence" value="ECO:0007669"/>
    <property type="project" value="InterPro"/>
</dbReference>
<feature type="transmembrane region" description="Helical" evidence="3">
    <location>
        <begin position="168"/>
        <end position="186"/>
    </location>
</feature>
<protein>
    <submittedName>
        <fullName evidence="4">Dephospho-CoA kinase-like protein</fullName>
    </submittedName>
</protein>
<dbReference type="GO" id="GO:0005524">
    <property type="term" value="F:ATP binding"/>
    <property type="evidence" value="ECO:0007669"/>
    <property type="project" value="UniProtKB-KW"/>
</dbReference>
<dbReference type="Gene3D" id="3.40.50.300">
    <property type="entry name" value="P-loop containing nucleotide triphosphate hydrolases"/>
    <property type="match status" value="1"/>
</dbReference>
<keyword evidence="3" id="KW-1133">Transmembrane helix</keyword>
<dbReference type="Proteomes" id="UP000002313">
    <property type="component" value="Chromosome XI"/>
</dbReference>
<dbReference type="EMBL" id="CP001952">
    <property type="protein sequence ID" value="ADM12514.1"/>
    <property type="molecule type" value="Genomic_DNA"/>
</dbReference>
<dbReference type="KEGG" id="ein:Eint_110120"/>
<dbReference type="VEuPathDB" id="MicrosporidiaDB:Eint_110120"/>
<proteinExistence type="predicted"/>
<reference evidence="4 5" key="1">
    <citation type="journal article" date="2010" name="Nat. Commun.">
        <title>The complete sequence of the smallest known nuclear genome from the microsporidian Encephalitozoon intestinalis.</title>
        <authorList>
            <person name="Corradi N."/>
            <person name="Pombert J.-F."/>
            <person name="Farinelli L."/>
            <person name="Didier E.S."/>
            <person name="Keeling P.J."/>
        </authorList>
    </citation>
    <scope>NUCLEOTIDE SEQUENCE [LARGE SCALE GENOMIC DNA]</scope>
    <source>
        <strain evidence="4 5">ATCC 50506</strain>
    </source>
</reference>
<feature type="transmembrane region" description="Helical" evidence="3">
    <location>
        <begin position="76"/>
        <end position="96"/>
    </location>
</feature>
<keyword evidence="1" id="KW-0547">Nucleotide-binding</keyword>
<dbReference type="PANTHER" id="PTHR10695:SF46">
    <property type="entry name" value="BIFUNCTIONAL COENZYME A SYNTHASE-RELATED"/>
    <property type="match status" value="1"/>
</dbReference>